<dbReference type="GO" id="GO:0044732">
    <property type="term" value="C:mitotic spindle pole body"/>
    <property type="evidence" value="ECO:0007669"/>
    <property type="project" value="TreeGrafter"/>
</dbReference>
<dbReference type="Proteomes" id="UP000319663">
    <property type="component" value="Unassembled WGS sequence"/>
</dbReference>
<dbReference type="PANTHER" id="PTHR12792:SF0">
    <property type="entry name" value="SEPARIN"/>
    <property type="match status" value="1"/>
</dbReference>
<comment type="caution">
    <text evidence="7">The sequence shown here is derived from an EMBL/GenBank/DDBJ whole genome shotgun (WGS) entry which is preliminary data.</text>
</comment>
<proteinExistence type="predicted"/>
<dbReference type="GO" id="GO:0005737">
    <property type="term" value="C:cytoplasm"/>
    <property type="evidence" value="ECO:0007669"/>
    <property type="project" value="TreeGrafter"/>
</dbReference>
<dbReference type="InterPro" id="IPR030397">
    <property type="entry name" value="SEPARIN_core_dom"/>
</dbReference>
<dbReference type="InterPro" id="IPR005314">
    <property type="entry name" value="Peptidase_C50"/>
</dbReference>
<dbReference type="GO" id="GO:0072686">
    <property type="term" value="C:mitotic spindle"/>
    <property type="evidence" value="ECO:0007669"/>
    <property type="project" value="TreeGrafter"/>
</dbReference>
<dbReference type="EC" id="3.4.22.49" evidence="2"/>
<accession>A0A507QNL6</accession>
<evidence type="ECO:0000256" key="4">
    <source>
        <dbReference type="ARBA" id="ARBA00022829"/>
    </source>
</evidence>
<dbReference type="Pfam" id="PF03568">
    <property type="entry name" value="Separin_C"/>
    <property type="match status" value="1"/>
</dbReference>
<dbReference type="GO" id="GO:0004197">
    <property type="term" value="F:cysteine-type endopeptidase activity"/>
    <property type="evidence" value="ECO:0007669"/>
    <property type="project" value="InterPro"/>
</dbReference>
<keyword evidence="8" id="KW-1185">Reference proteome</keyword>
<evidence type="ECO:0000256" key="2">
    <source>
        <dbReference type="ARBA" id="ARBA00012489"/>
    </source>
</evidence>
<feature type="compositionally biased region" description="Basic and acidic residues" evidence="5">
    <location>
        <begin position="131"/>
        <end position="145"/>
    </location>
</feature>
<gene>
    <name evidence="7" type="ORF">MPDQ_001845</name>
</gene>
<dbReference type="GO" id="GO:0006508">
    <property type="term" value="P:proteolysis"/>
    <property type="evidence" value="ECO:0007669"/>
    <property type="project" value="InterPro"/>
</dbReference>
<feature type="region of interest" description="Disordered" evidence="5">
    <location>
        <begin position="122"/>
        <end position="170"/>
    </location>
</feature>
<keyword evidence="4" id="KW-0159">Chromosome partition</keyword>
<evidence type="ECO:0000256" key="1">
    <source>
        <dbReference type="ARBA" id="ARBA00000451"/>
    </source>
</evidence>
<dbReference type="Gene3D" id="1.25.40.10">
    <property type="entry name" value="Tetratricopeptide repeat domain"/>
    <property type="match status" value="1"/>
</dbReference>
<evidence type="ECO:0000256" key="3">
    <source>
        <dbReference type="ARBA" id="ARBA00022801"/>
    </source>
</evidence>
<name>A0A507QNL6_MONPU</name>
<evidence type="ECO:0000313" key="8">
    <source>
        <dbReference type="Proteomes" id="UP000319663"/>
    </source>
</evidence>
<dbReference type="InterPro" id="IPR011990">
    <property type="entry name" value="TPR-like_helical_dom_sf"/>
</dbReference>
<comment type="catalytic activity">
    <reaction evidence="1">
        <text>All bonds known to be hydrolyzed by this endopeptidase have arginine in P1 and an acidic residue in P4. P6 is often occupied by an acidic residue or by a hydroxy-amino-acid residue, the phosphorylation of which enhances cleavage.</text>
        <dbReference type="EC" id="3.4.22.49"/>
    </reaction>
</comment>
<protein>
    <recommendedName>
        <fullName evidence="2">separase</fullName>
        <ecNumber evidence="2">3.4.22.49</ecNumber>
    </recommendedName>
</protein>
<dbReference type="PANTHER" id="PTHR12792">
    <property type="entry name" value="EXTRA SPINDLE POLES 1-RELATED"/>
    <property type="match status" value="1"/>
</dbReference>
<sequence>MAVATLPSDSSVESLKQAIRSTSTCSNATLLSLQTLLRGPSRTSTEVDNYTSRRNEKYAKISAATVRSRTTRATRSKTGVKSATLYPPIDTDAGRLSCQEKLVLATDVFNITLKTLSDATKADGFKSQSRSNDEEGAHPRLRKDPLQPALSNRIISSPKKSKASKQPHTVSRLDEGILATAECGRLALSCLRVLKNESLSEGNTYRNVQLEQASCVLTGRFISLGLNDMAYKELRALKRRIQHYLDRVSVGENSTLKDGHDEETGKEKMSDLLTFTNISNGKSLYGLLVTFQANAMRLISSEPKVSTTQKIHASLQFSNPSSPVNIIMAAFESGSLPSDKTALQLQLLSNTVLSLCSCTEKSNDTPKEHSKPITILSLQLLSLEIRCLGWQVAGHVCDEGREVWDPLSRYLGNFAHQSKEIGRSEFVAIYKTILRLQSAVAITKRKPSNNSKTSLNSAVKITTILGQLAQESGCFDEALKLYAEALTPFSVRQCIYLCTVRCKIASVHIQALKYGKSSEISLTNSLLEATSALGLSLKGSPDELDELLVEAAKLKKLSMSWLGSILAKDDRCLQENDILKRLHEYLHGFIRFLRRYIGHQPSPEAEPKDQELFQKRACLSRNVALAAVDSALAIGKLSVTSGRPHWDDILSIFTDCQRLLMTLQCAVGTDLEHLEDDDCGMGLVRLSNLFWSRYLKEKEAGKDSSELLSLLRQCTGLLSNCSPSQRNTGFAALKFERLAHLCLECNRGTESEKAFRQSILDHIGSGILSQISSDTTGLYPDRSCRDPKSNGFALGRVLTAFLKMKMRRKDLRMGIIFDDDLPEPEQNALLEWQMAILLDLHAHTRSDEYFCLALSTLISKLLNIYSPERYPIRRLRVILRGLRFTLEHPNSLDPALVQKLVDEGTEGCKSSQDLRGDYAMERFAAHVKNSLKIMVGFHNGKIGPPELSDAVSSWSSMVQECGDWKALESCIDDTEFWLLQMKALIDYAEVHGLWKYQISVLELVLRAMELQEAGDFSSIIVFLSRLASQYCRLGYCKKAGGLLARADQYLCKRDVSCLATVTYKLAQVEYLLEIADVEKATDALATARALYEETQEKGGLANCTVQSKILWERLVADAAFIHSRLSCAQGSISHALYFAKLSVRLNCRIWAKIEKLAQIRQEKFQTATINSEVETVTEGLPKLDVSHVASSESSGSYSQGAPFWPHVGSHHICLLNLANLSAHHGLFQDAIYYGEQALKMNKTLHVNVRQIASQAQLGSHWILGGHVSEGQELLETATEASKNLESSIELVSLQMGLAALYRAKSDHDDELQALANADKLILEIIGSGDRNCVSESSTLSDLEHKMDKLQIRGSSRRPQQQTATGRRTRAMTTAVHSISLLKHRADILLQQAGCLRALQDFDKATNLLSDARQFAVSNDNKISLHIGETEHLLAHAIQCLATHRVYCVLPESTISLPSLQSIGGTAAELSRKGPALRRQKVPVKRGRPCAPKATEDFTASLAKASDCVNDILSTATAVGSTFDSHTICGLNSRISILSHATTSEYSLARFKSAANVNEISRIGAFSRERTAIDIDKQLAEFSESLFWPTPSIPAVGLDIDAGSKFTENYVDILPDSWNVLSLSLSADHSEFVVSKLQKGHSPFLLRLPLTRGNSDDEDDQFTFKDGREEMKEIIRLANESAHAARSQTDRISKKEWWRNRESIDRRLETLLQNIENVWFGGFRGIFSPMPREDSNLAQFASSFHGILDKHLPSRQKGNRATGPRLMLHQDVLALFVGLQDLQDQEDSEDILMDLLYFVVDILQFQGERNAYDEIDFDMMVVETLDALRAYHNAERREQERGAPHHTILILDKALHFFPWESLPSLQGLPVCRVPSLECLRDRVLRFRDRQTDRSLTRVLIDRAKGAYVLNPTGDLKTTQETFERKLSSLDTWTKIVNREPTEEEFKKSLESNDVFLYFGHGSGAQYIRGRTIKRLDRCAVTFLMGCSSGTLTEAGEYEPYGTPMNYLHAGSPALVATLWDVTDKDIDRFASSTFDNWGLVKEPGANDREMEAGSTATRRGRPRGAKASGRSLERSTPETTDPLPVALDEAVAKSRGSCLLKYLNGAAPVIYGVPVFL</sequence>
<evidence type="ECO:0000256" key="5">
    <source>
        <dbReference type="SAM" id="MobiDB-lite"/>
    </source>
</evidence>
<dbReference type="STRING" id="5098.A0A507QNL6"/>
<dbReference type="GO" id="GO:0005634">
    <property type="term" value="C:nucleus"/>
    <property type="evidence" value="ECO:0007669"/>
    <property type="project" value="InterPro"/>
</dbReference>
<dbReference type="SUPFAM" id="SSF48452">
    <property type="entry name" value="TPR-like"/>
    <property type="match status" value="1"/>
</dbReference>
<organism evidence="7 8">
    <name type="scientific">Monascus purpureus</name>
    <name type="common">Red mold</name>
    <name type="synonym">Monascus anka</name>
    <dbReference type="NCBI Taxonomy" id="5098"/>
    <lineage>
        <taxon>Eukaryota</taxon>
        <taxon>Fungi</taxon>
        <taxon>Dikarya</taxon>
        <taxon>Ascomycota</taxon>
        <taxon>Pezizomycotina</taxon>
        <taxon>Eurotiomycetes</taxon>
        <taxon>Eurotiomycetidae</taxon>
        <taxon>Eurotiales</taxon>
        <taxon>Aspergillaceae</taxon>
        <taxon>Monascus</taxon>
    </lineage>
</organism>
<dbReference type="PROSITE" id="PS51700">
    <property type="entry name" value="SEPARIN"/>
    <property type="match status" value="1"/>
</dbReference>
<evidence type="ECO:0000313" key="7">
    <source>
        <dbReference type="EMBL" id="TQB69443.1"/>
    </source>
</evidence>
<feature type="region of interest" description="Disordered" evidence="5">
    <location>
        <begin position="2045"/>
        <end position="2082"/>
    </location>
</feature>
<feature type="domain" description="Peptidase C50" evidence="6">
    <location>
        <begin position="1902"/>
        <end position="1997"/>
    </location>
</feature>
<keyword evidence="3" id="KW-0378">Hydrolase</keyword>
<evidence type="ECO:0000259" key="6">
    <source>
        <dbReference type="PROSITE" id="PS51700"/>
    </source>
</evidence>
<dbReference type="GO" id="GO:0051307">
    <property type="term" value="P:meiotic chromosome separation"/>
    <property type="evidence" value="ECO:0007669"/>
    <property type="project" value="TreeGrafter"/>
</dbReference>
<reference evidence="7 8" key="1">
    <citation type="submission" date="2019-06" db="EMBL/GenBank/DDBJ databases">
        <title>Wine fermentation using esterase from Monascus purpureus.</title>
        <authorList>
            <person name="Geng C."/>
            <person name="Zhang Y."/>
        </authorList>
    </citation>
    <scope>NUCLEOTIDE SEQUENCE [LARGE SCALE GENOMIC DNA]</scope>
    <source>
        <strain evidence="7">HQ1</strain>
    </source>
</reference>
<dbReference type="EMBL" id="VIFY01000152">
    <property type="protein sequence ID" value="TQB69443.1"/>
    <property type="molecule type" value="Genomic_DNA"/>
</dbReference>